<evidence type="ECO:0000256" key="11">
    <source>
        <dbReference type="SAM" id="SignalP"/>
    </source>
</evidence>
<dbReference type="SMART" id="SM00365">
    <property type="entry name" value="LRR_SD22"/>
    <property type="match status" value="6"/>
</dbReference>
<dbReference type="EnsemblPlants" id="Kaladp0004s0034.1.v1.1">
    <property type="protein sequence ID" value="Kaladp0004s0034.1.v1.1"/>
    <property type="gene ID" value="Kaladp0004s0034.v1.1"/>
</dbReference>
<protein>
    <recommendedName>
        <fullName evidence="12">Leucine-rich repeat-containing N-terminal plant-type domain-containing protein</fullName>
    </recommendedName>
</protein>
<dbReference type="SMART" id="SM00369">
    <property type="entry name" value="LRR_TYP"/>
    <property type="match status" value="10"/>
</dbReference>
<dbReference type="Proteomes" id="UP000594263">
    <property type="component" value="Unplaced"/>
</dbReference>
<evidence type="ECO:0000256" key="7">
    <source>
        <dbReference type="ARBA" id="ARBA00022737"/>
    </source>
</evidence>
<evidence type="ECO:0000313" key="14">
    <source>
        <dbReference type="Proteomes" id="UP000594263"/>
    </source>
</evidence>
<evidence type="ECO:0000256" key="9">
    <source>
        <dbReference type="ARBA" id="ARBA00023136"/>
    </source>
</evidence>
<dbReference type="Pfam" id="PF00560">
    <property type="entry name" value="LRR_1"/>
    <property type="match status" value="7"/>
</dbReference>
<keyword evidence="4" id="KW-0433">Leucine-rich repeat</keyword>
<evidence type="ECO:0000256" key="6">
    <source>
        <dbReference type="ARBA" id="ARBA00022729"/>
    </source>
</evidence>
<dbReference type="Pfam" id="PF08263">
    <property type="entry name" value="LRRNT_2"/>
    <property type="match status" value="1"/>
</dbReference>
<evidence type="ECO:0000256" key="5">
    <source>
        <dbReference type="ARBA" id="ARBA00022692"/>
    </source>
</evidence>
<dbReference type="Gene3D" id="3.80.10.10">
    <property type="entry name" value="Ribonuclease Inhibitor"/>
    <property type="match status" value="4"/>
</dbReference>
<dbReference type="GO" id="GO:0005886">
    <property type="term" value="C:plasma membrane"/>
    <property type="evidence" value="ECO:0007669"/>
    <property type="project" value="UniProtKB-SubCell"/>
</dbReference>
<comment type="similarity">
    <text evidence="2">Belongs to the RLP family.</text>
</comment>
<evidence type="ECO:0000256" key="4">
    <source>
        <dbReference type="ARBA" id="ARBA00022614"/>
    </source>
</evidence>
<dbReference type="InterPro" id="IPR046956">
    <property type="entry name" value="RLP23-like"/>
</dbReference>
<keyword evidence="5" id="KW-0812">Transmembrane</keyword>
<dbReference type="InterPro" id="IPR003591">
    <property type="entry name" value="Leu-rich_rpt_typical-subtyp"/>
</dbReference>
<evidence type="ECO:0000256" key="1">
    <source>
        <dbReference type="ARBA" id="ARBA00004251"/>
    </source>
</evidence>
<dbReference type="InterPro" id="IPR013210">
    <property type="entry name" value="LRR_N_plant-typ"/>
</dbReference>
<dbReference type="InterPro" id="IPR032675">
    <property type="entry name" value="LRR_dom_sf"/>
</dbReference>
<dbReference type="FunFam" id="3.80.10.10:FF:000095">
    <property type="entry name" value="LRR receptor-like serine/threonine-protein kinase GSO1"/>
    <property type="match status" value="1"/>
</dbReference>
<evidence type="ECO:0000256" key="10">
    <source>
        <dbReference type="ARBA" id="ARBA00023180"/>
    </source>
</evidence>
<keyword evidence="14" id="KW-1185">Reference proteome</keyword>
<dbReference type="PRINTS" id="PR00019">
    <property type="entry name" value="LEURICHRPT"/>
</dbReference>
<keyword evidence="9" id="KW-0472">Membrane</keyword>
<evidence type="ECO:0000259" key="12">
    <source>
        <dbReference type="Pfam" id="PF08263"/>
    </source>
</evidence>
<evidence type="ECO:0000256" key="3">
    <source>
        <dbReference type="ARBA" id="ARBA00022475"/>
    </source>
</evidence>
<dbReference type="PANTHER" id="PTHR48061">
    <property type="entry name" value="LEUCINE-RICH REPEAT RECEPTOR PROTEIN KINASE EMS1-LIKE-RELATED"/>
    <property type="match status" value="1"/>
</dbReference>
<dbReference type="AlphaFoldDB" id="A0A7N0RC64"/>
<evidence type="ECO:0000313" key="13">
    <source>
        <dbReference type="EnsemblPlants" id="Kaladp0004s0034.1.v1.1"/>
    </source>
</evidence>
<dbReference type="Pfam" id="PF13855">
    <property type="entry name" value="LRR_8"/>
    <property type="match status" value="4"/>
</dbReference>
<keyword evidence="3" id="KW-1003">Cell membrane</keyword>
<keyword evidence="10" id="KW-0325">Glycoprotein</keyword>
<dbReference type="PROSITE" id="PS51450">
    <property type="entry name" value="LRR"/>
    <property type="match status" value="2"/>
</dbReference>
<keyword evidence="7" id="KW-0677">Repeat</keyword>
<proteinExistence type="inferred from homology"/>
<dbReference type="PANTHER" id="PTHR48061:SF2">
    <property type="entry name" value="RECEPTOR LIKE PROTEIN 30-LIKE"/>
    <property type="match status" value="1"/>
</dbReference>
<organism evidence="13 14">
    <name type="scientific">Kalanchoe fedtschenkoi</name>
    <name type="common">Lavender scallops</name>
    <name type="synonym">South American air plant</name>
    <dbReference type="NCBI Taxonomy" id="63787"/>
    <lineage>
        <taxon>Eukaryota</taxon>
        <taxon>Viridiplantae</taxon>
        <taxon>Streptophyta</taxon>
        <taxon>Embryophyta</taxon>
        <taxon>Tracheophyta</taxon>
        <taxon>Spermatophyta</taxon>
        <taxon>Magnoliopsida</taxon>
        <taxon>eudicotyledons</taxon>
        <taxon>Gunneridae</taxon>
        <taxon>Pentapetalae</taxon>
        <taxon>Saxifragales</taxon>
        <taxon>Crassulaceae</taxon>
        <taxon>Kalanchoe</taxon>
    </lineage>
</organism>
<feature type="domain" description="Leucine-rich repeat-containing N-terminal plant-type" evidence="12">
    <location>
        <begin position="27"/>
        <end position="68"/>
    </location>
</feature>
<dbReference type="SUPFAM" id="SSF52058">
    <property type="entry name" value="L domain-like"/>
    <property type="match status" value="2"/>
</dbReference>
<dbReference type="SUPFAM" id="SSF52047">
    <property type="entry name" value="RNI-like"/>
    <property type="match status" value="1"/>
</dbReference>
<comment type="subcellular location">
    <subcellularLocation>
        <location evidence="1">Cell membrane</location>
        <topology evidence="1">Single-pass type I membrane protein</topology>
    </subcellularLocation>
</comment>
<accession>A0A7N0RC64</accession>
<feature type="signal peptide" evidence="11">
    <location>
        <begin position="1"/>
        <end position="22"/>
    </location>
</feature>
<feature type="chain" id="PRO_5029862896" description="Leucine-rich repeat-containing N-terminal plant-type domain-containing protein" evidence="11">
    <location>
        <begin position="23"/>
        <end position="1064"/>
    </location>
</feature>
<dbReference type="OMA" id="HYEDETP"/>
<evidence type="ECO:0000256" key="2">
    <source>
        <dbReference type="ARBA" id="ARBA00009592"/>
    </source>
</evidence>
<keyword evidence="8" id="KW-1133">Transmembrane helix</keyword>
<name>A0A7N0RC64_KALFE</name>
<sequence>SPWLSSSFILILIFLNTNPVSAHCSTDQTSLLLRINAELVYDATSSAKLANWGNENLHDFCSWPGVKCLNRRITELDLSSDYISGGFNSSSTIFCLKHLQKLNLGYNYFHSTAIPSRLGHLTTLTYLNLSNAGFVGQVPIQISRLNQLVTLDLSTFSYLGNPSLSLQNPDLGSLVQNLTRLSALYLDGVDLSSAATTWCSMLSSSLPNLTVLSLSDCNLLGSDDTTDSVGKLQYLSLLRLNNNNLSSMDPRAFAKLSNLATLCLSSCELKGTFPEDVFQIKTLQILDLSDNPYLQGNLPQFFGNYSLQTLALRNTNFSGTLPESVGELKMLSHLDLAECNFHGLIPTQLQNLENLVHIDLSSNRFNGRVQMFSSLVKLRALFLPNNQLTGSIAVANWTEFRQLENLDIRNNSLSGGIPASLFGMPSLRKLLLSHNMFESLENVDLNVSSSILDTLDLSSNRLQGTCPTFIFKLPGIKILTLSFNDFSQALDLSFIQQLRNLSSLDLSFNNLLVEEAKEVDFSLFPLLSTLKLASCKLKKFPDFLKYQSRLTYLDLSGNEIHGEIPKWIWDISALSHLNLSYNSLEDFENRSLTASLNVLDLASNLLHGELPSLPASASYMDFSRNNFSSKLPAEIGKYLSVTLFFSLASNLFKGTIPASICNAIYLQVLDLSNNSFKGHLPPCLVNMSQTLGILNLRKNRFKGHISDSFKADCMLRTFDLSWNLIRGELPKSLANCKALEVLDLGNNRIDDTFPCWLKNVSTLRVLILRSNMFHGSIGCPDTTRTWRTLQIVDLACNNFTGTLSSDFLSSWKGMMTSNNDAESTHDHLKFKVLELGQLYYQDTVTVTFKGIQMEMIKILTVFSSMDFSRNQLSGKIPDVVGDFTSLLVLNFSHNTFSGHIPASLGNLVQLESLDLSRNQLTGNIPNQLANLGFLSVLDLSYNRLEGEIPRGGQLDTFVNSSYIGNKALCGAPLSNTNKCIMMPPSKKREAPTSNSGGIDWQLILIEIGFVAGSAASLASVVFWEKGKTWHDKQTDMLLPHILHWLGLSHLIHDRIRPERRTRRI</sequence>
<reference evidence="13" key="1">
    <citation type="submission" date="2021-01" db="UniProtKB">
        <authorList>
            <consortium name="EnsemblPlants"/>
        </authorList>
    </citation>
    <scope>IDENTIFICATION</scope>
</reference>
<keyword evidence="6 11" id="KW-0732">Signal</keyword>
<dbReference type="Gramene" id="Kaladp0004s0034.1.v1.1">
    <property type="protein sequence ID" value="Kaladp0004s0034.1.v1.1"/>
    <property type="gene ID" value="Kaladp0004s0034.v1.1"/>
</dbReference>
<evidence type="ECO:0000256" key="8">
    <source>
        <dbReference type="ARBA" id="ARBA00022989"/>
    </source>
</evidence>
<dbReference type="FunFam" id="3.80.10.10:FF:000383">
    <property type="entry name" value="Leucine-rich repeat receptor protein kinase EMS1"/>
    <property type="match status" value="1"/>
</dbReference>
<dbReference type="InterPro" id="IPR001611">
    <property type="entry name" value="Leu-rich_rpt"/>
</dbReference>